<dbReference type="Gene3D" id="2.30.33.40">
    <property type="entry name" value="GroES chaperonin"/>
    <property type="match status" value="1"/>
</dbReference>
<protein>
    <submittedName>
        <fullName evidence="2">Co-chaperonin GroES</fullName>
    </submittedName>
</protein>
<proteinExistence type="predicted"/>
<dbReference type="CDD" id="cd00320">
    <property type="entry name" value="cpn10"/>
    <property type="match status" value="1"/>
</dbReference>
<evidence type="ECO:0000256" key="1">
    <source>
        <dbReference type="ARBA" id="ARBA00023186"/>
    </source>
</evidence>
<sequence length="153" mass="17418">MILKEKTSSTSKESPKIKLALEEKYDQENQKEYEDHQSIAKKESQKLPIPTGWRMLVLPFKAKPKTKGGIYLSDESIERSQVASTCGLVLAMGPHCYDKEKFPEGPWCKKGDWVIFARYAGSRILIDGGEVRLLNDDEVLATVKDPEDIFHQF</sequence>
<reference evidence="2" key="1">
    <citation type="submission" date="2016-03" db="EMBL/GenBank/DDBJ databases">
        <title>Novel chaperonins are prevalent in the virioplankton and link to viral biology and ecology.</title>
        <authorList>
            <person name="Marine R.L."/>
            <person name="Nasko D.J."/>
            <person name="Polson S.W."/>
            <person name="Wommack K.E."/>
        </authorList>
    </citation>
    <scope>NUCLEOTIDE SEQUENCE</scope>
</reference>
<evidence type="ECO:0000313" key="2">
    <source>
        <dbReference type="EMBL" id="ASN63031.1"/>
    </source>
</evidence>
<organism evidence="2">
    <name type="scientific">uncultured virus</name>
    <dbReference type="NCBI Taxonomy" id="340016"/>
    <lineage>
        <taxon>Viruses</taxon>
        <taxon>environmental samples</taxon>
    </lineage>
</organism>
<dbReference type="InterPro" id="IPR020818">
    <property type="entry name" value="Chaperonin_GroES"/>
</dbReference>
<gene>
    <name evidence="2" type="primary">groES</name>
</gene>
<dbReference type="GO" id="GO:0044183">
    <property type="term" value="F:protein folding chaperone"/>
    <property type="evidence" value="ECO:0007669"/>
    <property type="project" value="InterPro"/>
</dbReference>
<dbReference type="GO" id="GO:0005524">
    <property type="term" value="F:ATP binding"/>
    <property type="evidence" value="ECO:0007669"/>
    <property type="project" value="InterPro"/>
</dbReference>
<dbReference type="InterPro" id="IPR037124">
    <property type="entry name" value="Chaperonin_GroES_sf"/>
</dbReference>
<dbReference type="EMBL" id="KU970437">
    <property type="protein sequence ID" value="ASN63031.1"/>
    <property type="molecule type" value="Genomic_DNA"/>
</dbReference>
<dbReference type="Pfam" id="PF00166">
    <property type="entry name" value="Cpn10"/>
    <property type="match status" value="1"/>
</dbReference>
<dbReference type="InterPro" id="IPR011032">
    <property type="entry name" value="GroES-like_sf"/>
</dbReference>
<dbReference type="SMART" id="SM00883">
    <property type="entry name" value="Cpn10"/>
    <property type="match status" value="1"/>
</dbReference>
<name>A0A221S2B5_9VIRU</name>
<dbReference type="SUPFAM" id="SSF50129">
    <property type="entry name" value="GroES-like"/>
    <property type="match status" value="1"/>
</dbReference>
<keyword evidence="1" id="KW-0143">Chaperone</keyword>
<accession>A0A221S2B5</accession>